<dbReference type="AlphaFoldDB" id="A0A5C5V0R7"/>
<dbReference type="Pfam" id="PF00072">
    <property type="entry name" value="Response_reg"/>
    <property type="match status" value="1"/>
</dbReference>
<proteinExistence type="predicted"/>
<dbReference type="PANTHER" id="PTHR44591">
    <property type="entry name" value="STRESS RESPONSE REGULATOR PROTEIN 1"/>
    <property type="match status" value="1"/>
</dbReference>
<dbReference type="InterPro" id="IPR050595">
    <property type="entry name" value="Bact_response_regulator"/>
</dbReference>
<dbReference type="SUPFAM" id="SSF52172">
    <property type="entry name" value="CheY-like"/>
    <property type="match status" value="1"/>
</dbReference>
<dbReference type="Proteomes" id="UP000316714">
    <property type="component" value="Unassembled WGS sequence"/>
</dbReference>
<dbReference type="CDD" id="cd17546">
    <property type="entry name" value="REC_hyHK_CKI1_RcsC-like"/>
    <property type="match status" value="1"/>
</dbReference>
<dbReference type="Gene3D" id="3.40.50.2300">
    <property type="match status" value="1"/>
</dbReference>
<keyword evidence="5" id="KW-1185">Reference proteome</keyword>
<feature type="domain" description="Response regulatory" evidence="3">
    <location>
        <begin position="7"/>
        <end position="121"/>
    </location>
</feature>
<dbReference type="GO" id="GO:0035438">
    <property type="term" value="F:cyclic-di-GMP binding"/>
    <property type="evidence" value="ECO:0007669"/>
    <property type="project" value="InterPro"/>
</dbReference>
<dbReference type="GO" id="GO:0000160">
    <property type="term" value="P:phosphorelay signal transduction system"/>
    <property type="evidence" value="ECO:0007669"/>
    <property type="project" value="InterPro"/>
</dbReference>
<evidence type="ECO:0000256" key="2">
    <source>
        <dbReference type="PROSITE-ProRule" id="PRU00169"/>
    </source>
</evidence>
<dbReference type="RefSeq" id="WP_146568501.1">
    <property type="nucleotide sequence ID" value="NZ_SIHJ01000004.1"/>
</dbReference>
<evidence type="ECO:0000313" key="4">
    <source>
        <dbReference type="EMBL" id="TWT31325.1"/>
    </source>
</evidence>
<organism evidence="4 5">
    <name type="scientific">Posidoniimonas corsicana</name>
    <dbReference type="NCBI Taxonomy" id="1938618"/>
    <lineage>
        <taxon>Bacteria</taxon>
        <taxon>Pseudomonadati</taxon>
        <taxon>Planctomycetota</taxon>
        <taxon>Planctomycetia</taxon>
        <taxon>Pirellulales</taxon>
        <taxon>Lacipirellulaceae</taxon>
        <taxon>Posidoniimonas</taxon>
    </lineage>
</organism>
<gene>
    <name evidence="4" type="primary">czcR_2</name>
    <name evidence="4" type="ORF">KOR34_47020</name>
</gene>
<evidence type="ECO:0000259" key="3">
    <source>
        <dbReference type="PROSITE" id="PS50110"/>
    </source>
</evidence>
<dbReference type="PROSITE" id="PS50110">
    <property type="entry name" value="RESPONSE_REGULATORY"/>
    <property type="match status" value="1"/>
</dbReference>
<keyword evidence="1 2" id="KW-0597">Phosphoprotein</keyword>
<dbReference type="InterPro" id="IPR001789">
    <property type="entry name" value="Sig_transdc_resp-reg_receiver"/>
</dbReference>
<dbReference type="Pfam" id="PF07238">
    <property type="entry name" value="PilZ"/>
    <property type="match status" value="1"/>
</dbReference>
<evidence type="ECO:0000256" key="1">
    <source>
        <dbReference type="ARBA" id="ARBA00022553"/>
    </source>
</evidence>
<dbReference type="OrthoDB" id="220475at2"/>
<reference evidence="4 5" key="1">
    <citation type="submission" date="2019-02" db="EMBL/GenBank/DDBJ databases">
        <title>Deep-cultivation of Planctomycetes and their phenomic and genomic characterization uncovers novel biology.</title>
        <authorList>
            <person name="Wiegand S."/>
            <person name="Jogler M."/>
            <person name="Boedeker C."/>
            <person name="Pinto D."/>
            <person name="Vollmers J."/>
            <person name="Rivas-Marin E."/>
            <person name="Kohn T."/>
            <person name="Peeters S.H."/>
            <person name="Heuer A."/>
            <person name="Rast P."/>
            <person name="Oberbeckmann S."/>
            <person name="Bunk B."/>
            <person name="Jeske O."/>
            <person name="Meyerdierks A."/>
            <person name="Storesund J.E."/>
            <person name="Kallscheuer N."/>
            <person name="Luecker S."/>
            <person name="Lage O.M."/>
            <person name="Pohl T."/>
            <person name="Merkel B.J."/>
            <person name="Hornburger P."/>
            <person name="Mueller R.-W."/>
            <person name="Bruemmer F."/>
            <person name="Labrenz M."/>
            <person name="Spormann A.M."/>
            <person name="Op Den Camp H."/>
            <person name="Overmann J."/>
            <person name="Amann R."/>
            <person name="Jetten M.S.M."/>
            <person name="Mascher T."/>
            <person name="Medema M.H."/>
            <person name="Devos D.P."/>
            <person name="Kaster A.-K."/>
            <person name="Ovreas L."/>
            <person name="Rohde M."/>
            <person name="Galperin M.Y."/>
            <person name="Jogler C."/>
        </authorList>
    </citation>
    <scope>NUCLEOTIDE SEQUENCE [LARGE SCALE GENOMIC DNA]</scope>
    <source>
        <strain evidence="4 5">KOR34</strain>
    </source>
</reference>
<dbReference type="EMBL" id="SIHJ01000004">
    <property type="protein sequence ID" value="TWT31325.1"/>
    <property type="molecule type" value="Genomic_DNA"/>
</dbReference>
<name>A0A5C5V0R7_9BACT</name>
<comment type="caution">
    <text evidence="4">The sequence shown here is derived from an EMBL/GenBank/DDBJ whole genome shotgun (WGS) entry which is preliminary data.</text>
</comment>
<accession>A0A5C5V0R7</accession>
<dbReference type="InterPro" id="IPR011006">
    <property type="entry name" value="CheY-like_superfamily"/>
</dbReference>
<evidence type="ECO:0000313" key="5">
    <source>
        <dbReference type="Proteomes" id="UP000316714"/>
    </source>
</evidence>
<dbReference type="SMART" id="SM00448">
    <property type="entry name" value="REC"/>
    <property type="match status" value="1"/>
</dbReference>
<dbReference type="InterPro" id="IPR009875">
    <property type="entry name" value="PilZ_domain"/>
</dbReference>
<protein>
    <submittedName>
        <fullName evidence="4">Transcriptional activator protein CzcR</fullName>
    </submittedName>
</protein>
<feature type="modified residue" description="4-aspartylphosphate" evidence="2">
    <location>
        <position position="56"/>
    </location>
</feature>
<sequence>MEFTGYRALVVDDEPYVRELASRALAKRSLQCDVACNGEEAMLLAGRYPYDAVVTDLRMPRVHGHALAAELLSWPNRPKIVVLTGLAEPRLVEDLRRRGIDEILQKPVDFEELAARVASLIDPAFVDDDDRESPKSIKLLSTIERSLLELSEMFSERLEGVFEISEAMTDPPAAVNDFIHRLEEEEALAEQSTTKKLRDRDVQKRRRERARVRSVALAVPVTRHIARCGEPFTLAVRDISESGVRLLHTRAVTSEFLALKWTCQTLPFREIEVVSKVMRCEPMSRFYDYGCQFVLAD</sequence>
<dbReference type="PANTHER" id="PTHR44591:SF3">
    <property type="entry name" value="RESPONSE REGULATORY DOMAIN-CONTAINING PROTEIN"/>
    <property type="match status" value="1"/>
</dbReference>